<dbReference type="EMBL" id="BGZK01000484">
    <property type="protein sequence ID" value="GBP46481.1"/>
    <property type="molecule type" value="Genomic_DNA"/>
</dbReference>
<keyword evidence="1" id="KW-1133">Transmembrane helix</keyword>
<keyword evidence="3" id="KW-1185">Reference proteome</keyword>
<keyword evidence="1" id="KW-0472">Membrane</keyword>
<evidence type="ECO:0000313" key="2">
    <source>
        <dbReference type="EMBL" id="GBP46481.1"/>
    </source>
</evidence>
<gene>
    <name evidence="2" type="ORF">EVAR_28060_1</name>
</gene>
<comment type="caution">
    <text evidence="2">The sequence shown here is derived from an EMBL/GenBank/DDBJ whole genome shotgun (WGS) entry which is preliminary data.</text>
</comment>
<name>A0A4C1W5Y4_EUMVA</name>
<accession>A0A4C1W5Y4</accession>
<proteinExistence type="predicted"/>
<dbReference type="AlphaFoldDB" id="A0A4C1W5Y4"/>
<dbReference type="Proteomes" id="UP000299102">
    <property type="component" value="Unassembled WGS sequence"/>
</dbReference>
<organism evidence="2 3">
    <name type="scientific">Eumeta variegata</name>
    <name type="common">Bagworm moth</name>
    <name type="synonym">Eumeta japonica</name>
    <dbReference type="NCBI Taxonomy" id="151549"/>
    <lineage>
        <taxon>Eukaryota</taxon>
        <taxon>Metazoa</taxon>
        <taxon>Ecdysozoa</taxon>
        <taxon>Arthropoda</taxon>
        <taxon>Hexapoda</taxon>
        <taxon>Insecta</taxon>
        <taxon>Pterygota</taxon>
        <taxon>Neoptera</taxon>
        <taxon>Endopterygota</taxon>
        <taxon>Lepidoptera</taxon>
        <taxon>Glossata</taxon>
        <taxon>Ditrysia</taxon>
        <taxon>Tineoidea</taxon>
        <taxon>Psychidae</taxon>
        <taxon>Oiketicinae</taxon>
        <taxon>Eumeta</taxon>
    </lineage>
</organism>
<reference evidence="2 3" key="1">
    <citation type="journal article" date="2019" name="Commun. Biol.">
        <title>The bagworm genome reveals a unique fibroin gene that provides high tensile strength.</title>
        <authorList>
            <person name="Kono N."/>
            <person name="Nakamura H."/>
            <person name="Ohtoshi R."/>
            <person name="Tomita M."/>
            <person name="Numata K."/>
            <person name="Arakawa K."/>
        </authorList>
    </citation>
    <scope>NUCLEOTIDE SEQUENCE [LARGE SCALE GENOMIC DNA]</scope>
</reference>
<feature type="transmembrane region" description="Helical" evidence="1">
    <location>
        <begin position="14"/>
        <end position="37"/>
    </location>
</feature>
<evidence type="ECO:0000313" key="3">
    <source>
        <dbReference type="Proteomes" id="UP000299102"/>
    </source>
</evidence>
<evidence type="ECO:0000256" key="1">
    <source>
        <dbReference type="SAM" id="Phobius"/>
    </source>
</evidence>
<protein>
    <submittedName>
        <fullName evidence="2">Uncharacterized protein</fullName>
    </submittedName>
</protein>
<keyword evidence="1" id="KW-0812">Transmembrane</keyword>
<sequence>MSSIFTNSLWCLEFAAFAIVLIAFFCLILFIASLNYITYSARYDMLQKCIASTLVIFQMWRLGFVCVSNSKWCKTRNYYPVLYVTGWRLLREPACGDVSYSSRLCSSSLDLKLFDPSEILSHRRFAYIVVRSLSR</sequence>